<dbReference type="Gene3D" id="3.30.300.210">
    <property type="entry name" value="Nutrient germinant receptor protein C, domain 3"/>
    <property type="match status" value="1"/>
</dbReference>
<keyword evidence="5" id="KW-0472">Membrane</keyword>
<comment type="similarity">
    <text evidence="2">Belongs to the GerABKC lipoprotein family.</text>
</comment>
<reference evidence="11" key="1">
    <citation type="submission" date="2015-05" db="EMBL/GenBank/DDBJ databases">
        <authorList>
            <person name="Urmite Genomes"/>
        </authorList>
    </citation>
    <scope>NUCLEOTIDE SEQUENCE [LARGE SCALE GENOMIC DNA]</scope>
    <source>
        <strain evidence="11">LF1</strain>
    </source>
</reference>
<evidence type="ECO:0000256" key="2">
    <source>
        <dbReference type="ARBA" id="ARBA00007886"/>
    </source>
</evidence>
<comment type="subcellular location">
    <subcellularLocation>
        <location evidence="1">Membrane</location>
        <topology evidence="1">Lipid-anchor</topology>
    </subcellularLocation>
</comment>
<feature type="domain" description="Spore germination protein N-terminal" evidence="9">
    <location>
        <begin position="20"/>
        <end position="190"/>
    </location>
</feature>
<dbReference type="STRING" id="1499688.BN000_03230"/>
<dbReference type="Pfam" id="PF25198">
    <property type="entry name" value="Spore_GerAC_N"/>
    <property type="match status" value="1"/>
</dbReference>
<name>A0A0U1NZ51_9BACI</name>
<dbReference type="Proteomes" id="UP000199087">
    <property type="component" value="Unassembled WGS sequence"/>
</dbReference>
<dbReference type="GO" id="GO:0009847">
    <property type="term" value="P:spore germination"/>
    <property type="evidence" value="ECO:0007669"/>
    <property type="project" value="InterPro"/>
</dbReference>
<dbReference type="InterPro" id="IPR057336">
    <property type="entry name" value="GerAC_N"/>
</dbReference>
<dbReference type="AlphaFoldDB" id="A0A0U1NZ51"/>
<sequence>MNQRHLFLFLPLFLLTGCWDQTPLQKEAMIMAASIDKVKKDSILSTVAIRGSEQMMGGQTRPINTIISETGHNLKETRLKVNKITVGEYSSNKLRVILLGEELAKDSIVPYIDSYLRDPKLTLSAKVAVVKGKASKIIKEKTYQHKLIGEALAKELETMEKNSVIPIENQQTIRNKISDEGKDLVLPYIEKKSDNTIGVTGVALFHGDRFTGATLKNYEPELLILLLGKKKEDSRMTVKYRNGENMKDFLSFNVHRFKRKMKINLRDGKPQVVLNTKMMIEINDYSGKSLQDKKELDKFNQNLSYIIEKDMNNVVYKLQNANCDALGIGRKLIAYHPDTWKKMKWNEEYPKIPITVHLEVKTINRGIIY</sequence>
<dbReference type="Pfam" id="PF05504">
    <property type="entry name" value="Spore_GerAC"/>
    <property type="match status" value="1"/>
</dbReference>
<dbReference type="GO" id="GO:0016020">
    <property type="term" value="C:membrane"/>
    <property type="evidence" value="ECO:0007669"/>
    <property type="project" value="UniProtKB-SubCell"/>
</dbReference>
<dbReference type="PANTHER" id="PTHR35789:SF1">
    <property type="entry name" value="SPORE GERMINATION PROTEIN B3"/>
    <property type="match status" value="1"/>
</dbReference>
<dbReference type="OrthoDB" id="2370124at2"/>
<dbReference type="EMBL" id="CVRB01000003">
    <property type="protein sequence ID" value="CRK83267.1"/>
    <property type="molecule type" value="Genomic_DNA"/>
</dbReference>
<accession>A0A0U1NZ51</accession>
<evidence type="ECO:0000259" key="8">
    <source>
        <dbReference type="Pfam" id="PF05504"/>
    </source>
</evidence>
<keyword evidence="11" id="KW-1185">Reference proteome</keyword>
<evidence type="ECO:0000313" key="11">
    <source>
        <dbReference type="Proteomes" id="UP000199087"/>
    </source>
</evidence>
<proteinExistence type="inferred from homology"/>
<dbReference type="InterPro" id="IPR008844">
    <property type="entry name" value="Spore_GerAC-like"/>
</dbReference>
<evidence type="ECO:0000256" key="1">
    <source>
        <dbReference type="ARBA" id="ARBA00004635"/>
    </source>
</evidence>
<evidence type="ECO:0000256" key="3">
    <source>
        <dbReference type="ARBA" id="ARBA00022544"/>
    </source>
</evidence>
<gene>
    <name evidence="10" type="primary">gerKC_3</name>
    <name evidence="10" type="ORF">BN000_03230</name>
</gene>
<dbReference type="PROSITE" id="PS51257">
    <property type="entry name" value="PROKAR_LIPOPROTEIN"/>
    <property type="match status" value="1"/>
</dbReference>
<dbReference type="RefSeq" id="WP_090635586.1">
    <property type="nucleotide sequence ID" value="NZ_CVRB01000003.1"/>
</dbReference>
<dbReference type="InterPro" id="IPR038501">
    <property type="entry name" value="Spore_GerAC_C_sf"/>
</dbReference>
<keyword evidence="3" id="KW-0309">Germination</keyword>
<dbReference type="NCBIfam" id="TIGR02887">
    <property type="entry name" value="spore_ger_x_C"/>
    <property type="match status" value="1"/>
</dbReference>
<keyword evidence="6" id="KW-0564">Palmitate</keyword>
<evidence type="ECO:0000256" key="5">
    <source>
        <dbReference type="ARBA" id="ARBA00023136"/>
    </source>
</evidence>
<evidence type="ECO:0000313" key="10">
    <source>
        <dbReference type="EMBL" id="CRK83267.1"/>
    </source>
</evidence>
<dbReference type="InterPro" id="IPR046953">
    <property type="entry name" value="Spore_GerAC-like_C"/>
</dbReference>
<evidence type="ECO:0000256" key="7">
    <source>
        <dbReference type="ARBA" id="ARBA00023288"/>
    </source>
</evidence>
<dbReference type="PANTHER" id="PTHR35789">
    <property type="entry name" value="SPORE GERMINATION PROTEIN B3"/>
    <property type="match status" value="1"/>
</dbReference>
<evidence type="ECO:0000256" key="4">
    <source>
        <dbReference type="ARBA" id="ARBA00022729"/>
    </source>
</evidence>
<evidence type="ECO:0000256" key="6">
    <source>
        <dbReference type="ARBA" id="ARBA00023139"/>
    </source>
</evidence>
<organism evidence="10 11">
    <name type="scientific">Neobacillus massiliamazoniensis</name>
    <dbReference type="NCBI Taxonomy" id="1499688"/>
    <lineage>
        <taxon>Bacteria</taxon>
        <taxon>Bacillati</taxon>
        <taxon>Bacillota</taxon>
        <taxon>Bacilli</taxon>
        <taxon>Bacillales</taxon>
        <taxon>Bacillaceae</taxon>
        <taxon>Neobacillus</taxon>
    </lineage>
</organism>
<keyword evidence="4" id="KW-0732">Signal</keyword>
<feature type="domain" description="Spore germination GerAC-like C-terminal" evidence="8">
    <location>
        <begin position="200"/>
        <end position="365"/>
    </location>
</feature>
<protein>
    <submittedName>
        <fullName evidence="10">Spore germination protein GerKC</fullName>
    </submittedName>
</protein>
<keyword evidence="7" id="KW-0449">Lipoprotein</keyword>
<evidence type="ECO:0000259" key="9">
    <source>
        <dbReference type="Pfam" id="PF25198"/>
    </source>
</evidence>